<reference evidence="2 3" key="1">
    <citation type="journal article" date="2016" name="Microbiology (Mosc.)">
        <title>Comparison of Lactobacillus crispatus isolates from Lactobacillus-dominated vaginal microbiomes with isolates from microbiomes containing bacterial vaginosis-associated bacteria.</title>
        <authorList>
            <person name="Abdelmaksoud A.A."/>
            <person name="Koparde V.N."/>
            <person name="Sheth N.U."/>
            <person name="Serrano M.G."/>
            <person name="Glascock A.L."/>
            <person name="Fettweis J.M."/>
            <person name="Strauss Iii J.F."/>
            <person name="Buck G.A."/>
            <person name="Jefferson K.K."/>
        </authorList>
    </citation>
    <scope>NUCLEOTIDE SEQUENCE [LARGE SCALE GENOMIC DNA]</scope>
    <source>
        <strain evidence="2 3">VMC3</strain>
    </source>
</reference>
<dbReference type="RefSeq" id="WP_060461739.1">
    <property type="nucleotide sequence ID" value="NZ_AP025162.1"/>
</dbReference>
<dbReference type="AlphaFoldDB" id="A0A125P6J1"/>
<dbReference type="EMBL" id="LJGP01000007">
    <property type="protein sequence ID" value="KWU04594.1"/>
    <property type="molecule type" value="Genomic_DNA"/>
</dbReference>
<evidence type="ECO:0000313" key="2">
    <source>
        <dbReference type="EMBL" id="KWU04594.1"/>
    </source>
</evidence>
<evidence type="ECO:0000256" key="1">
    <source>
        <dbReference type="SAM" id="Phobius"/>
    </source>
</evidence>
<evidence type="ECO:0000313" key="3">
    <source>
        <dbReference type="Proteomes" id="UP000067598"/>
    </source>
</evidence>
<keyword evidence="1" id="KW-0472">Membrane</keyword>
<gene>
    <name evidence="2" type="ORF">AEL95_01775</name>
</gene>
<accession>A0A125P6J1</accession>
<keyword evidence="1" id="KW-0812">Transmembrane</keyword>
<comment type="caution">
    <text evidence="2">The sequence shown here is derived from an EMBL/GenBank/DDBJ whole genome shotgun (WGS) entry which is preliminary data.</text>
</comment>
<proteinExistence type="predicted"/>
<protein>
    <recommendedName>
        <fullName evidence="4">DUF4811 domain-containing protein</fullName>
    </recommendedName>
</protein>
<feature type="transmembrane region" description="Helical" evidence="1">
    <location>
        <begin position="26"/>
        <end position="43"/>
    </location>
</feature>
<sequence>MILLILIVAAIMFIYFNIIPGKRHTSIAWLSLIVTILCVVGIVEHDYNHWGMKTETTSSTNTLVSSATPRLPILLYQPLGNGTEKVYLYKTGQLQKKPKSIKLDKVSTKVKRNSQPKVTIKTTRYTYSNTFNQIMFGVFGHDKELKHREYIFSIPSNWKVMSVNDAKQLQKQMMKKQQFLKQKSAQ</sequence>
<organism evidence="2 3">
    <name type="scientific">Lactobacillus crispatus</name>
    <dbReference type="NCBI Taxonomy" id="47770"/>
    <lineage>
        <taxon>Bacteria</taxon>
        <taxon>Bacillati</taxon>
        <taxon>Bacillota</taxon>
        <taxon>Bacilli</taxon>
        <taxon>Lactobacillales</taxon>
        <taxon>Lactobacillaceae</taxon>
        <taxon>Lactobacillus</taxon>
    </lineage>
</organism>
<keyword evidence="1" id="KW-1133">Transmembrane helix</keyword>
<dbReference type="Proteomes" id="UP000067598">
    <property type="component" value="Unassembled WGS sequence"/>
</dbReference>
<evidence type="ECO:0008006" key="4">
    <source>
        <dbReference type="Google" id="ProtNLM"/>
    </source>
</evidence>
<dbReference type="InterPro" id="IPR032083">
    <property type="entry name" value="DUF4811"/>
</dbReference>
<dbReference type="PATRIC" id="fig|47770.28.peg.1920"/>
<name>A0A125P6J1_9LACO</name>
<dbReference type="Pfam" id="PF16069">
    <property type="entry name" value="DUF4811"/>
    <property type="match status" value="1"/>
</dbReference>